<reference evidence="1" key="1">
    <citation type="submission" date="2014-09" db="EMBL/GenBank/DDBJ databases">
        <authorList>
            <person name="Magalhaes I.L.F."/>
            <person name="Oliveira U."/>
            <person name="Santos F.R."/>
            <person name="Vidigal T.H.D.A."/>
            <person name="Brescovit A.D."/>
            <person name="Santos A.J."/>
        </authorList>
    </citation>
    <scope>NUCLEOTIDE SEQUENCE</scope>
    <source>
        <tissue evidence="1">Shoot tissue taken approximately 20 cm above the soil surface</tissue>
    </source>
</reference>
<dbReference type="EMBL" id="GBRH01166281">
    <property type="protein sequence ID" value="JAE31615.1"/>
    <property type="molecule type" value="Transcribed_RNA"/>
</dbReference>
<evidence type="ECO:0000313" key="1">
    <source>
        <dbReference type="EMBL" id="JAE31615.1"/>
    </source>
</evidence>
<sequence length="12" mass="1429">MVPLCCYLFLAR</sequence>
<protein>
    <submittedName>
        <fullName evidence="1">Uncharacterized protein</fullName>
    </submittedName>
</protein>
<reference evidence="1" key="2">
    <citation type="journal article" date="2015" name="Data Brief">
        <title>Shoot transcriptome of the giant reed, Arundo donax.</title>
        <authorList>
            <person name="Barrero R.A."/>
            <person name="Guerrero F.D."/>
            <person name="Moolhuijzen P."/>
            <person name="Goolsby J.A."/>
            <person name="Tidwell J."/>
            <person name="Bellgard S.E."/>
            <person name="Bellgard M.I."/>
        </authorList>
    </citation>
    <scope>NUCLEOTIDE SEQUENCE</scope>
    <source>
        <tissue evidence="1">Shoot tissue taken approximately 20 cm above the soil surface</tissue>
    </source>
</reference>
<organism evidence="1">
    <name type="scientific">Arundo donax</name>
    <name type="common">Giant reed</name>
    <name type="synonym">Donax arundinaceus</name>
    <dbReference type="NCBI Taxonomy" id="35708"/>
    <lineage>
        <taxon>Eukaryota</taxon>
        <taxon>Viridiplantae</taxon>
        <taxon>Streptophyta</taxon>
        <taxon>Embryophyta</taxon>
        <taxon>Tracheophyta</taxon>
        <taxon>Spermatophyta</taxon>
        <taxon>Magnoliopsida</taxon>
        <taxon>Liliopsida</taxon>
        <taxon>Poales</taxon>
        <taxon>Poaceae</taxon>
        <taxon>PACMAD clade</taxon>
        <taxon>Arundinoideae</taxon>
        <taxon>Arundineae</taxon>
        <taxon>Arundo</taxon>
    </lineage>
</organism>
<name>A0A0A9H351_ARUDO</name>
<accession>A0A0A9H351</accession>
<proteinExistence type="predicted"/>